<name>A0AAD4BL76_BOLED</name>
<feature type="region of interest" description="Disordered" evidence="1">
    <location>
        <begin position="744"/>
        <end position="766"/>
    </location>
</feature>
<feature type="compositionally biased region" description="Basic and acidic residues" evidence="1">
    <location>
        <begin position="364"/>
        <end position="378"/>
    </location>
</feature>
<feature type="compositionally biased region" description="Polar residues" evidence="1">
    <location>
        <begin position="351"/>
        <end position="363"/>
    </location>
</feature>
<feature type="region of interest" description="Disordered" evidence="1">
    <location>
        <begin position="701"/>
        <end position="727"/>
    </location>
</feature>
<accession>A0AAD4BL76</accession>
<dbReference type="EMBL" id="WHUW01000034">
    <property type="protein sequence ID" value="KAF8433356.1"/>
    <property type="molecule type" value="Genomic_DNA"/>
</dbReference>
<feature type="compositionally biased region" description="Basic and acidic residues" evidence="1">
    <location>
        <begin position="449"/>
        <end position="464"/>
    </location>
</feature>
<organism evidence="2 3">
    <name type="scientific">Boletus edulis BED1</name>
    <dbReference type="NCBI Taxonomy" id="1328754"/>
    <lineage>
        <taxon>Eukaryota</taxon>
        <taxon>Fungi</taxon>
        <taxon>Dikarya</taxon>
        <taxon>Basidiomycota</taxon>
        <taxon>Agaricomycotina</taxon>
        <taxon>Agaricomycetes</taxon>
        <taxon>Agaricomycetidae</taxon>
        <taxon>Boletales</taxon>
        <taxon>Boletineae</taxon>
        <taxon>Boletaceae</taxon>
        <taxon>Boletoideae</taxon>
        <taxon>Boletus</taxon>
    </lineage>
</organism>
<proteinExistence type="predicted"/>
<gene>
    <name evidence="2" type="ORF">L210DRAFT_1059456</name>
</gene>
<feature type="region of interest" description="Disordered" evidence="1">
    <location>
        <begin position="807"/>
        <end position="890"/>
    </location>
</feature>
<feature type="compositionally biased region" description="Basic and acidic residues" evidence="1">
    <location>
        <begin position="273"/>
        <end position="298"/>
    </location>
</feature>
<protein>
    <submittedName>
        <fullName evidence="2">Uncharacterized protein</fullName>
    </submittedName>
</protein>
<feature type="compositionally biased region" description="Basic and acidic residues" evidence="1">
    <location>
        <begin position="425"/>
        <end position="439"/>
    </location>
</feature>
<dbReference type="AlphaFoldDB" id="A0AAD4BL76"/>
<feature type="compositionally biased region" description="Polar residues" evidence="1">
    <location>
        <begin position="233"/>
        <end position="251"/>
    </location>
</feature>
<feature type="region of interest" description="Disordered" evidence="1">
    <location>
        <begin position="1"/>
        <end position="97"/>
    </location>
</feature>
<feature type="compositionally biased region" description="Basic and acidic residues" evidence="1">
    <location>
        <begin position="70"/>
        <end position="83"/>
    </location>
</feature>
<keyword evidence="3" id="KW-1185">Reference proteome</keyword>
<feature type="region of interest" description="Disordered" evidence="1">
    <location>
        <begin position="222"/>
        <end position="584"/>
    </location>
</feature>
<feature type="compositionally biased region" description="Low complexity" evidence="1">
    <location>
        <begin position="830"/>
        <end position="845"/>
    </location>
</feature>
<feature type="compositionally biased region" description="Basic and acidic residues" evidence="1">
    <location>
        <begin position="1"/>
        <end position="21"/>
    </location>
</feature>
<feature type="compositionally biased region" description="Polar residues" evidence="1">
    <location>
        <begin position="471"/>
        <end position="483"/>
    </location>
</feature>
<reference evidence="2" key="2">
    <citation type="journal article" date="2020" name="Nat. Commun.">
        <title>Large-scale genome sequencing of mycorrhizal fungi provides insights into the early evolution of symbiotic traits.</title>
        <authorList>
            <person name="Miyauchi S."/>
            <person name="Kiss E."/>
            <person name="Kuo A."/>
            <person name="Drula E."/>
            <person name="Kohler A."/>
            <person name="Sanchez-Garcia M."/>
            <person name="Morin E."/>
            <person name="Andreopoulos B."/>
            <person name="Barry K.W."/>
            <person name="Bonito G."/>
            <person name="Buee M."/>
            <person name="Carver A."/>
            <person name="Chen C."/>
            <person name="Cichocki N."/>
            <person name="Clum A."/>
            <person name="Culley D."/>
            <person name="Crous P.W."/>
            <person name="Fauchery L."/>
            <person name="Girlanda M."/>
            <person name="Hayes R.D."/>
            <person name="Keri Z."/>
            <person name="LaButti K."/>
            <person name="Lipzen A."/>
            <person name="Lombard V."/>
            <person name="Magnuson J."/>
            <person name="Maillard F."/>
            <person name="Murat C."/>
            <person name="Nolan M."/>
            <person name="Ohm R.A."/>
            <person name="Pangilinan J."/>
            <person name="Pereira M.F."/>
            <person name="Perotto S."/>
            <person name="Peter M."/>
            <person name="Pfister S."/>
            <person name="Riley R."/>
            <person name="Sitrit Y."/>
            <person name="Stielow J.B."/>
            <person name="Szollosi G."/>
            <person name="Zifcakova L."/>
            <person name="Stursova M."/>
            <person name="Spatafora J.W."/>
            <person name="Tedersoo L."/>
            <person name="Vaario L.M."/>
            <person name="Yamada A."/>
            <person name="Yan M."/>
            <person name="Wang P."/>
            <person name="Xu J."/>
            <person name="Bruns T."/>
            <person name="Baldrian P."/>
            <person name="Vilgalys R."/>
            <person name="Dunand C."/>
            <person name="Henrissat B."/>
            <person name="Grigoriev I.V."/>
            <person name="Hibbett D."/>
            <person name="Nagy L.G."/>
            <person name="Martin F.M."/>
        </authorList>
    </citation>
    <scope>NUCLEOTIDE SEQUENCE</scope>
    <source>
        <strain evidence="2">BED1</strain>
    </source>
</reference>
<evidence type="ECO:0000256" key="1">
    <source>
        <dbReference type="SAM" id="MobiDB-lite"/>
    </source>
</evidence>
<dbReference type="Proteomes" id="UP001194468">
    <property type="component" value="Unassembled WGS sequence"/>
</dbReference>
<evidence type="ECO:0000313" key="3">
    <source>
        <dbReference type="Proteomes" id="UP001194468"/>
    </source>
</evidence>
<feature type="compositionally biased region" description="Pro residues" evidence="1">
    <location>
        <begin position="555"/>
        <end position="580"/>
    </location>
</feature>
<feature type="compositionally biased region" description="Basic and acidic residues" evidence="1">
    <location>
        <begin position="337"/>
        <end position="347"/>
    </location>
</feature>
<sequence>MSYDDRHYRPGESGRREERPSRLSQLIDSYVPDSYSPNHRNTRPSPPSPHARDRDPTPPPHRLPSPNDSYGDRDGSQRSHRETPVAASSAQDHVRFAHDNVPHERTRERRLHLLHRLSAVIYHETQKGHQLQVHCPPPPLPPPLVLGTFAPPEVEDKGPRRRLAKPWESSCAIRYLVPFCSTSSHGHTDAHHGTLSSPLLPFIFSLYSPLHASSHLYSLGPRSPASYPRDSQESANTTPQSLIKASQSVSDDPSAGRKSRFSQADAPAQHSNRHSDSREVGMRRARPDDVPRSARYVDDIPSPRSMSGVCGDDDIPIRPVPDGQPLHRLNPQFRPSPSERGDYDHGHSRWSKPQANGPPQSDSRNTHESSKSRDHDVATDVDDAPPPRSSDPPTKQIHRRLVLQDEVPRYPRAMLNSDNDGPPRGIHEAWDGIDSRYRSTVDGSSRFGPARDRPQQKEPNRSVETRPPPSGSNVKLSGTNNIPIGTRNKFANNVPPPLLTSTHHVPAVASGSNGDPVAPRRDHVNKDHERPPHLDGPGGALVQPARREDVHRSPPSNPRALPPVEPPVPAPPTRPSPPTRPLQAALGISRFGSPVVKENTEPVQSQMNIFSESALFEHAPEVHLTDIDSVRETPISHFTLQRHEALSLGVTRSTLKLQHVLVHPLLYLGNVQWILILTSPPPAPWDDQVAYSPDRIRTNLRDSEADHHVTRPPPPVVHNEDRERAPPPMHTERAFMLQANRMPPRPLSVLGRTRSRREFKRDRGDDREHNIRADETSNFFLHVAAILLYIYNNAWRTIREDLSGEQERWNPGQALPPSHAMPPTRKRRSSASTRTTSKAPSTRSSSHTRKPLPTIPETSDAQDNGVEIRASPDRDSRRCSKRTNAGTGGHLRQLETVRRVIEASPLPKMRVALPDDEPVNIMAPTPRPPRKKKLKKTDLKSNVDIFCYPGPRQQKS</sequence>
<comment type="caution">
    <text evidence="2">The sequence shown here is derived from an EMBL/GenBank/DDBJ whole genome shotgun (WGS) entry which is preliminary data.</text>
</comment>
<reference evidence="2" key="1">
    <citation type="submission" date="2019-10" db="EMBL/GenBank/DDBJ databases">
        <authorList>
            <consortium name="DOE Joint Genome Institute"/>
            <person name="Kuo A."/>
            <person name="Miyauchi S."/>
            <person name="Kiss E."/>
            <person name="Drula E."/>
            <person name="Kohler A."/>
            <person name="Sanchez-Garcia M."/>
            <person name="Andreopoulos B."/>
            <person name="Barry K.W."/>
            <person name="Bonito G."/>
            <person name="Buee M."/>
            <person name="Carver A."/>
            <person name="Chen C."/>
            <person name="Cichocki N."/>
            <person name="Clum A."/>
            <person name="Culley D."/>
            <person name="Crous P.W."/>
            <person name="Fauchery L."/>
            <person name="Girlanda M."/>
            <person name="Hayes R."/>
            <person name="Keri Z."/>
            <person name="LaButti K."/>
            <person name="Lipzen A."/>
            <person name="Lombard V."/>
            <person name="Magnuson J."/>
            <person name="Maillard F."/>
            <person name="Morin E."/>
            <person name="Murat C."/>
            <person name="Nolan M."/>
            <person name="Ohm R."/>
            <person name="Pangilinan J."/>
            <person name="Pereira M."/>
            <person name="Perotto S."/>
            <person name="Peter M."/>
            <person name="Riley R."/>
            <person name="Sitrit Y."/>
            <person name="Stielow B."/>
            <person name="Szollosi G."/>
            <person name="Zifcakova L."/>
            <person name="Stursova M."/>
            <person name="Spatafora J.W."/>
            <person name="Tedersoo L."/>
            <person name="Vaario L.-M."/>
            <person name="Yamada A."/>
            <person name="Yan M."/>
            <person name="Wang P."/>
            <person name="Xu J."/>
            <person name="Bruns T."/>
            <person name="Baldrian P."/>
            <person name="Vilgalys R."/>
            <person name="Henrissat B."/>
            <person name="Grigoriev I.V."/>
            <person name="Hibbett D."/>
            <person name="Nagy L.G."/>
            <person name="Martin F.M."/>
        </authorList>
    </citation>
    <scope>NUCLEOTIDE SEQUENCE</scope>
    <source>
        <strain evidence="2">BED1</strain>
    </source>
</reference>
<feature type="compositionally biased region" description="Basic and acidic residues" evidence="1">
    <location>
        <begin position="518"/>
        <end position="533"/>
    </location>
</feature>
<evidence type="ECO:0000313" key="2">
    <source>
        <dbReference type="EMBL" id="KAF8433356.1"/>
    </source>
</evidence>
<feature type="compositionally biased region" description="Basic and acidic residues" evidence="1">
    <location>
        <begin position="718"/>
        <end position="727"/>
    </location>
</feature>
<feature type="region of interest" description="Disordered" evidence="1">
    <location>
        <begin position="917"/>
        <end position="938"/>
    </location>
</feature>